<dbReference type="AlphaFoldDB" id="A0A939GMU5"/>
<keyword evidence="4" id="KW-1134">Transmembrane beta strand</keyword>
<evidence type="ECO:0000256" key="1">
    <source>
        <dbReference type="ARBA" id="ARBA00004442"/>
    </source>
</evidence>
<gene>
    <name evidence="9" type="ORF">J2I47_22385</name>
</gene>
<keyword evidence="10" id="KW-1185">Reference proteome</keyword>
<evidence type="ECO:0000256" key="5">
    <source>
        <dbReference type="ARBA" id="ARBA00022692"/>
    </source>
</evidence>
<comment type="caution">
    <text evidence="9">The sequence shown here is derived from an EMBL/GenBank/DDBJ whole genome shotgun (WGS) entry which is preliminary data.</text>
</comment>
<dbReference type="PANTHER" id="PTHR30026">
    <property type="entry name" value="OUTER MEMBRANE PROTEIN TOLC"/>
    <property type="match status" value="1"/>
</dbReference>
<evidence type="ECO:0000256" key="8">
    <source>
        <dbReference type="SAM" id="SignalP"/>
    </source>
</evidence>
<keyword evidence="6" id="KW-0472">Membrane</keyword>
<keyword evidence="3" id="KW-0813">Transport</keyword>
<keyword evidence="7" id="KW-0998">Cell outer membrane</keyword>
<dbReference type="GO" id="GO:0015562">
    <property type="term" value="F:efflux transmembrane transporter activity"/>
    <property type="evidence" value="ECO:0007669"/>
    <property type="project" value="InterPro"/>
</dbReference>
<dbReference type="EMBL" id="JAFMYV010000013">
    <property type="protein sequence ID" value="MBO0939318.1"/>
    <property type="molecule type" value="Genomic_DNA"/>
</dbReference>
<keyword evidence="5" id="KW-0812">Transmembrane</keyword>
<protein>
    <submittedName>
        <fullName evidence="9">TolC family protein</fullName>
    </submittedName>
</protein>
<dbReference type="Proteomes" id="UP000664034">
    <property type="component" value="Unassembled WGS sequence"/>
</dbReference>
<proteinExistence type="inferred from homology"/>
<accession>A0A939GMU5</accession>
<evidence type="ECO:0000256" key="4">
    <source>
        <dbReference type="ARBA" id="ARBA00022452"/>
    </source>
</evidence>
<dbReference type="GO" id="GO:1990281">
    <property type="term" value="C:efflux pump complex"/>
    <property type="evidence" value="ECO:0007669"/>
    <property type="project" value="TreeGrafter"/>
</dbReference>
<dbReference type="Pfam" id="PF02321">
    <property type="entry name" value="OEP"/>
    <property type="match status" value="2"/>
</dbReference>
<feature type="chain" id="PRO_5037267895" evidence="8">
    <location>
        <begin position="34"/>
        <end position="469"/>
    </location>
</feature>
<comment type="subcellular location">
    <subcellularLocation>
        <location evidence="1">Cell outer membrane</location>
    </subcellularLocation>
</comment>
<evidence type="ECO:0000256" key="3">
    <source>
        <dbReference type="ARBA" id="ARBA00022448"/>
    </source>
</evidence>
<evidence type="ECO:0000256" key="7">
    <source>
        <dbReference type="ARBA" id="ARBA00023237"/>
    </source>
</evidence>
<dbReference type="GO" id="GO:0015288">
    <property type="term" value="F:porin activity"/>
    <property type="evidence" value="ECO:0007669"/>
    <property type="project" value="TreeGrafter"/>
</dbReference>
<dbReference type="RefSeq" id="WP_207366843.1">
    <property type="nucleotide sequence ID" value="NZ_JAFMYV010000013.1"/>
</dbReference>
<evidence type="ECO:0000313" key="10">
    <source>
        <dbReference type="Proteomes" id="UP000664034"/>
    </source>
</evidence>
<dbReference type="InterPro" id="IPR003423">
    <property type="entry name" value="OMP_efflux"/>
</dbReference>
<name>A0A939GMU5_9BACT</name>
<keyword evidence="8" id="KW-0732">Signal</keyword>
<dbReference type="SUPFAM" id="SSF56954">
    <property type="entry name" value="Outer membrane efflux proteins (OEP)"/>
    <property type="match status" value="1"/>
</dbReference>
<evidence type="ECO:0000256" key="2">
    <source>
        <dbReference type="ARBA" id="ARBA00007613"/>
    </source>
</evidence>
<dbReference type="Gene3D" id="1.20.1600.10">
    <property type="entry name" value="Outer membrane efflux proteins (OEP)"/>
    <property type="match status" value="1"/>
</dbReference>
<sequence>MTAQPIRWRLGEASFQRVLLWLCGCLLSTAAMAQPNPLTLQEALRLARQNYPALKAKEKAVDVAREGVAQTRTQRLPSLKVSEQLNYGTTNATAGILLPFGTVIPTTGTFANEASYRGTFGSITTLYSEWAPITFGQYQARLDEAQQAVNVAVADLANDAFTQQVRVTQTYLELLAIERYRQVQRQDVDRVTTLGQIVGRLTKNGLRPGVDTEFANAEVAKAKLALFAAQDREARLRTQLATLLGTSAQNWQLDSAYITRLPSSVYLDSSATLHPQLGLLQQAIRLTDARTSTLRKSYRPQVALLGGTWARGSGIGANGDINWGVGGLPPNRLNYALGIGLTFNILDYARIRSQVRQESIRSQQQQDDFRQARLELDNQVSLADQRLQLAQQQAEQAPVQLRAAARAYRQQTLLYDGGLGDLTALTQALYNLRKAETDQLLITNQAWQTLLSKTAATGDFAPFFNALRP</sequence>
<dbReference type="PANTHER" id="PTHR30026:SF20">
    <property type="entry name" value="OUTER MEMBRANE PROTEIN TOLC"/>
    <property type="match status" value="1"/>
</dbReference>
<evidence type="ECO:0000313" key="9">
    <source>
        <dbReference type="EMBL" id="MBO0939318.1"/>
    </source>
</evidence>
<comment type="similarity">
    <text evidence="2">Belongs to the outer membrane factor (OMF) (TC 1.B.17) family.</text>
</comment>
<reference evidence="9" key="1">
    <citation type="submission" date="2021-03" db="EMBL/GenBank/DDBJ databases">
        <title>Fibrella sp. HMF5335 genome sequencing and assembly.</title>
        <authorList>
            <person name="Kang H."/>
            <person name="Kim H."/>
            <person name="Bae S."/>
            <person name="Joh K."/>
        </authorList>
    </citation>
    <scope>NUCLEOTIDE SEQUENCE</scope>
    <source>
        <strain evidence="9">HMF5335</strain>
    </source>
</reference>
<feature type="signal peptide" evidence="8">
    <location>
        <begin position="1"/>
        <end position="33"/>
    </location>
</feature>
<evidence type="ECO:0000256" key="6">
    <source>
        <dbReference type="ARBA" id="ARBA00023136"/>
    </source>
</evidence>
<dbReference type="GO" id="GO:0009279">
    <property type="term" value="C:cell outer membrane"/>
    <property type="evidence" value="ECO:0007669"/>
    <property type="project" value="UniProtKB-SubCell"/>
</dbReference>
<dbReference type="InterPro" id="IPR051906">
    <property type="entry name" value="TolC-like"/>
</dbReference>
<organism evidence="9 10">
    <name type="scientific">Fibrella rubiginis</name>
    <dbReference type="NCBI Taxonomy" id="2817060"/>
    <lineage>
        <taxon>Bacteria</taxon>
        <taxon>Pseudomonadati</taxon>
        <taxon>Bacteroidota</taxon>
        <taxon>Cytophagia</taxon>
        <taxon>Cytophagales</taxon>
        <taxon>Spirosomataceae</taxon>
        <taxon>Fibrella</taxon>
    </lineage>
</organism>